<sequence>MVIMNTMEGVGSLEEQALKRKERLKNLKRKNTEDNAASNSNEKMSLPKPKFRSYKPQDEKLQESKMEDAQPPVVEEEVKDLLEAAKEKVVLEDLDISSLAPRKPDWDLKRDVSKKLEKLERRTQKAIAELIWERLKEGGEDNLGAMVTMTENRPADDD</sequence>
<keyword evidence="2" id="KW-1185">Reference proteome</keyword>
<name>A0A8S4FZN9_PLUXY</name>
<proteinExistence type="predicted"/>
<dbReference type="EMBL" id="CAJHNJ030000073">
    <property type="protein sequence ID" value="CAG9134155.1"/>
    <property type="molecule type" value="Genomic_DNA"/>
</dbReference>
<dbReference type="InterPro" id="IPR013169">
    <property type="entry name" value="mRNA_splic_Cwf18-like"/>
</dbReference>
<protein>
    <submittedName>
        <fullName evidence="1">(diamondback moth) hypothetical protein</fullName>
    </submittedName>
</protein>
<gene>
    <name evidence="1" type="ORF">PLXY2_LOCUS12397</name>
</gene>
<dbReference type="GO" id="GO:0071014">
    <property type="term" value="C:post-mRNA release spliceosomal complex"/>
    <property type="evidence" value="ECO:0007669"/>
    <property type="project" value="TreeGrafter"/>
</dbReference>
<dbReference type="KEGG" id="pxy:105391770"/>
<reference evidence="1" key="1">
    <citation type="submission" date="2020-11" db="EMBL/GenBank/DDBJ databases">
        <authorList>
            <person name="Whiteford S."/>
        </authorList>
    </citation>
    <scope>NUCLEOTIDE SEQUENCE</scope>
</reference>
<dbReference type="OrthoDB" id="10261348at2759"/>
<dbReference type="Pfam" id="PF08315">
    <property type="entry name" value="cwf18"/>
    <property type="match status" value="1"/>
</dbReference>
<dbReference type="AlphaFoldDB" id="A0A8S4FZN9"/>
<accession>A0A8S4FZN9</accession>
<organism evidence="1 2">
    <name type="scientific">Plutella xylostella</name>
    <name type="common">Diamondback moth</name>
    <name type="synonym">Plutella maculipennis</name>
    <dbReference type="NCBI Taxonomy" id="51655"/>
    <lineage>
        <taxon>Eukaryota</taxon>
        <taxon>Metazoa</taxon>
        <taxon>Ecdysozoa</taxon>
        <taxon>Arthropoda</taxon>
        <taxon>Hexapoda</taxon>
        <taxon>Insecta</taxon>
        <taxon>Pterygota</taxon>
        <taxon>Neoptera</taxon>
        <taxon>Endopterygota</taxon>
        <taxon>Lepidoptera</taxon>
        <taxon>Glossata</taxon>
        <taxon>Ditrysia</taxon>
        <taxon>Yponomeutoidea</taxon>
        <taxon>Plutellidae</taxon>
        <taxon>Plutella</taxon>
    </lineage>
</organism>
<dbReference type="Proteomes" id="UP000653454">
    <property type="component" value="Unassembled WGS sequence"/>
</dbReference>
<evidence type="ECO:0000313" key="1">
    <source>
        <dbReference type="EMBL" id="CAG9134155.1"/>
    </source>
</evidence>
<comment type="caution">
    <text evidence="1">The sequence shown here is derived from an EMBL/GenBank/DDBJ whole genome shotgun (WGS) entry which is preliminary data.</text>
</comment>
<dbReference type="PANTHER" id="PTHR31551">
    <property type="entry name" value="PRE-MRNA-SPLICING FACTOR CWF18"/>
    <property type="match status" value="1"/>
</dbReference>
<evidence type="ECO:0000313" key="2">
    <source>
        <dbReference type="Proteomes" id="UP000653454"/>
    </source>
</evidence>
<dbReference type="PANTHER" id="PTHR31551:SF1">
    <property type="entry name" value="COILED-COIL DOMAIN-CONTAINING PROTEIN 12"/>
    <property type="match status" value="1"/>
</dbReference>
<dbReference type="GO" id="GO:0005684">
    <property type="term" value="C:U2-type spliceosomal complex"/>
    <property type="evidence" value="ECO:0007669"/>
    <property type="project" value="TreeGrafter"/>
</dbReference>